<dbReference type="FunFam" id="3.40.50.2300:FF:000018">
    <property type="entry name" value="DNA-binding transcriptional regulator NtrC"/>
    <property type="match status" value="1"/>
</dbReference>
<dbReference type="CDD" id="cd06170">
    <property type="entry name" value="LuxR_C_like"/>
    <property type="match status" value="1"/>
</dbReference>
<name>A0A6L7G956_9RHOB</name>
<dbReference type="Pfam" id="PF00072">
    <property type="entry name" value="Response_reg"/>
    <property type="match status" value="1"/>
</dbReference>
<keyword evidence="3" id="KW-0805">Transcription regulation</keyword>
<keyword evidence="2" id="KW-0902">Two-component regulatory system</keyword>
<reference evidence="9 10" key="1">
    <citation type="submission" date="2019-12" db="EMBL/GenBank/DDBJ databases">
        <authorList>
            <person name="Li M."/>
        </authorList>
    </citation>
    <scope>NUCLEOTIDE SEQUENCE [LARGE SCALE GENOMIC DNA]</scope>
    <source>
        <strain evidence="9 10">GBMRC 2024</strain>
    </source>
</reference>
<dbReference type="GO" id="GO:0000160">
    <property type="term" value="P:phosphorelay signal transduction system"/>
    <property type="evidence" value="ECO:0007669"/>
    <property type="project" value="UniProtKB-KW"/>
</dbReference>
<feature type="domain" description="Response regulatory" evidence="8">
    <location>
        <begin position="7"/>
        <end position="121"/>
    </location>
</feature>
<evidence type="ECO:0000259" key="7">
    <source>
        <dbReference type="PROSITE" id="PS50043"/>
    </source>
</evidence>
<dbReference type="RefSeq" id="WP_160896046.1">
    <property type="nucleotide sequence ID" value="NZ_WUMU01000022.1"/>
</dbReference>
<sequence>MSDADFTVHLVDDDRDVRRALSRALLARGMPVQDHASAEAFLAAYDPARPACLILDYGLPGMSGLDLQAEIARREDILPIIFITGHGGVAEAVRAMRGGAIDFLEKPFRQAALMERIDTARSTALRLRAARDHQAAIAQRFARLTEREAEIVRQIFAHPAETSSKELARRLDISPRTVDHHRARILEKLNVASVSGLFGLVAELSGPGPLDQLIGTAAQATPGQGQGESA</sequence>
<accession>A0A6L7G956</accession>
<dbReference type="Pfam" id="PF00196">
    <property type="entry name" value="GerE"/>
    <property type="match status" value="1"/>
</dbReference>
<dbReference type="PROSITE" id="PS50043">
    <property type="entry name" value="HTH_LUXR_2"/>
    <property type="match status" value="1"/>
</dbReference>
<evidence type="ECO:0000256" key="4">
    <source>
        <dbReference type="ARBA" id="ARBA00023125"/>
    </source>
</evidence>
<evidence type="ECO:0000256" key="2">
    <source>
        <dbReference type="ARBA" id="ARBA00023012"/>
    </source>
</evidence>
<evidence type="ECO:0000256" key="5">
    <source>
        <dbReference type="ARBA" id="ARBA00023163"/>
    </source>
</evidence>
<proteinExistence type="predicted"/>
<keyword evidence="5" id="KW-0804">Transcription</keyword>
<evidence type="ECO:0000256" key="6">
    <source>
        <dbReference type="PROSITE-ProRule" id="PRU00169"/>
    </source>
</evidence>
<dbReference type="GO" id="GO:0003677">
    <property type="term" value="F:DNA binding"/>
    <property type="evidence" value="ECO:0007669"/>
    <property type="project" value="UniProtKB-KW"/>
</dbReference>
<dbReference type="SMART" id="SM00421">
    <property type="entry name" value="HTH_LUXR"/>
    <property type="match status" value="1"/>
</dbReference>
<dbReference type="InterPro" id="IPR000792">
    <property type="entry name" value="Tscrpt_reg_LuxR_C"/>
</dbReference>
<comment type="caution">
    <text evidence="9">The sequence shown here is derived from an EMBL/GenBank/DDBJ whole genome shotgun (WGS) entry which is preliminary data.</text>
</comment>
<dbReference type="InterPro" id="IPR011006">
    <property type="entry name" value="CheY-like_superfamily"/>
</dbReference>
<dbReference type="PROSITE" id="PS50110">
    <property type="entry name" value="RESPONSE_REGULATORY"/>
    <property type="match status" value="1"/>
</dbReference>
<feature type="domain" description="HTH luxR-type" evidence="7">
    <location>
        <begin position="137"/>
        <end position="205"/>
    </location>
</feature>
<dbReference type="GO" id="GO:0006355">
    <property type="term" value="P:regulation of DNA-templated transcription"/>
    <property type="evidence" value="ECO:0007669"/>
    <property type="project" value="InterPro"/>
</dbReference>
<feature type="modified residue" description="4-aspartylphosphate" evidence="6">
    <location>
        <position position="56"/>
    </location>
</feature>
<dbReference type="SUPFAM" id="SSF46894">
    <property type="entry name" value="C-terminal effector domain of the bipartite response regulators"/>
    <property type="match status" value="1"/>
</dbReference>
<dbReference type="InterPro" id="IPR001789">
    <property type="entry name" value="Sig_transdc_resp-reg_receiver"/>
</dbReference>
<dbReference type="SUPFAM" id="SSF52172">
    <property type="entry name" value="CheY-like"/>
    <property type="match status" value="1"/>
</dbReference>
<gene>
    <name evidence="9" type="ORF">GR170_18995</name>
</gene>
<evidence type="ECO:0000313" key="9">
    <source>
        <dbReference type="EMBL" id="MXN19926.1"/>
    </source>
</evidence>
<dbReference type="Gene3D" id="1.10.10.10">
    <property type="entry name" value="Winged helix-like DNA-binding domain superfamily/Winged helix DNA-binding domain"/>
    <property type="match status" value="1"/>
</dbReference>
<evidence type="ECO:0000313" key="10">
    <source>
        <dbReference type="Proteomes" id="UP000477911"/>
    </source>
</evidence>
<evidence type="ECO:0000256" key="3">
    <source>
        <dbReference type="ARBA" id="ARBA00023015"/>
    </source>
</evidence>
<keyword evidence="4" id="KW-0238">DNA-binding</keyword>
<dbReference type="SMART" id="SM00448">
    <property type="entry name" value="REC"/>
    <property type="match status" value="1"/>
</dbReference>
<dbReference type="InterPro" id="IPR016032">
    <property type="entry name" value="Sig_transdc_resp-reg_C-effctor"/>
</dbReference>
<protein>
    <submittedName>
        <fullName evidence="9">Response regulator</fullName>
    </submittedName>
</protein>
<keyword evidence="10" id="KW-1185">Reference proteome</keyword>
<dbReference type="PANTHER" id="PTHR44688:SF16">
    <property type="entry name" value="DNA-BINDING TRANSCRIPTIONAL ACTIVATOR DEVR_DOSR"/>
    <property type="match status" value="1"/>
</dbReference>
<dbReference type="PANTHER" id="PTHR44688">
    <property type="entry name" value="DNA-BINDING TRANSCRIPTIONAL ACTIVATOR DEVR_DOSR"/>
    <property type="match status" value="1"/>
</dbReference>
<dbReference type="AlphaFoldDB" id="A0A6L7G956"/>
<keyword evidence="1 6" id="KW-0597">Phosphoprotein</keyword>
<evidence type="ECO:0000259" key="8">
    <source>
        <dbReference type="PROSITE" id="PS50110"/>
    </source>
</evidence>
<dbReference type="InterPro" id="IPR036388">
    <property type="entry name" value="WH-like_DNA-bd_sf"/>
</dbReference>
<organism evidence="9 10">
    <name type="scientific">Pseudooceanicola albus</name>
    <dbReference type="NCBI Taxonomy" id="2692189"/>
    <lineage>
        <taxon>Bacteria</taxon>
        <taxon>Pseudomonadati</taxon>
        <taxon>Pseudomonadota</taxon>
        <taxon>Alphaproteobacteria</taxon>
        <taxon>Rhodobacterales</taxon>
        <taxon>Paracoccaceae</taxon>
        <taxon>Pseudooceanicola</taxon>
    </lineage>
</organism>
<dbReference type="EMBL" id="WUMU01000022">
    <property type="protein sequence ID" value="MXN19926.1"/>
    <property type="molecule type" value="Genomic_DNA"/>
</dbReference>
<dbReference type="Proteomes" id="UP000477911">
    <property type="component" value="Unassembled WGS sequence"/>
</dbReference>
<dbReference type="Gene3D" id="3.40.50.2300">
    <property type="match status" value="1"/>
</dbReference>
<evidence type="ECO:0000256" key="1">
    <source>
        <dbReference type="ARBA" id="ARBA00022553"/>
    </source>
</evidence>